<evidence type="ECO:0000313" key="3">
    <source>
        <dbReference type="Proteomes" id="UP000031737"/>
    </source>
</evidence>
<protein>
    <recommendedName>
        <fullName evidence="4">Aldo/keto reductase</fullName>
    </recommendedName>
</protein>
<dbReference type="Proteomes" id="UP000031737">
    <property type="component" value="Unassembled WGS sequence"/>
</dbReference>
<dbReference type="SUPFAM" id="SSF51430">
    <property type="entry name" value="NAD(P)-linked oxidoreductase"/>
    <property type="match status" value="1"/>
</dbReference>
<evidence type="ECO:0000256" key="1">
    <source>
        <dbReference type="SAM" id="MobiDB-lite"/>
    </source>
</evidence>
<dbReference type="VEuPathDB" id="TriTrypDB:TRSC58_05545"/>
<feature type="region of interest" description="Disordered" evidence="1">
    <location>
        <begin position="689"/>
        <end position="710"/>
    </location>
</feature>
<evidence type="ECO:0000313" key="2">
    <source>
        <dbReference type="EMBL" id="ESL06777.1"/>
    </source>
</evidence>
<dbReference type="InterPro" id="IPR036812">
    <property type="entry name" value="NAD(P)_OxRdtase_dom_sf"/>
</dbReference>
<evidence type="ECO:0008006" key="4">
    <source>
        <dbReference type="Google" id="ProtNLM"/>
    </source>
</evidence>
<keyword evidence="3" id="KW-1185">Reference proteome</keyword>
<feature type="region of interest" description="Disordered" evidence="1">
    <location>
        <begin position="29"/>
        <end position="66"/>
    </location>
</feature>
<comment type="caution">
    <text evidence="2">The sequence shown here is derived from an EMBL/GenBank/DDBJ whole genome shotgun (WGS) entry which is preliminary data.</text>
</comment>
<sequence>MVLTFRSRMLGVCQQRTVLASLHLHARQLSQRGTGGEQVSSPMDATGRRNADAESTAARTSETAGINGLYGNRAQNAIRGMLGPQGQADARESRAVPILGRATVGGTKYTCDRSTVFENWRHVCPAPVGWHLSKLGSATCKMPNDVNEAVESLQLQIIKGCNAFELDGSMSDVHQSIARAFYEALQAFELERDGFVVVFRCGIIKQQPFQEEVTQVEASNSAVVRNRIVPIFERYKAASLPSMQLKSGFRISDLSEDQLARLNLRRVSKASAAGLSPDWLEAFFTNVAYNTKFECIDVLLLEGFHTLFDGRPEAHVDEDILQLFAYLEKQVGLGVLQYYGISSPYLAPHLHRDYPPLPPDAMVPDHIRHRRPLPPVINLYRIMELARRAGGDNHHLRFVQYPFNLTFSQALNKPLPYDGNHTLYSLTKALGLTALGYSPLEATDMMELPQRYHNFPMEADLKSLRMNFFTVCERCVLKEMEVKDSIEKGPATLPPLEHLFVASVYLAAQRQFTNLFFFTSWATYYMIPRFRRALMRFKEASSTDLKEWCKQYEQLVNDMLRLRRRMFEHKFGKYAHEKNNAIDRVSPTLARCPMLNQKALNFATYGCDTVLAGFHVSRYFHEATELNPAKNGELRVPEDEIMALCESSEVSFANCSPPDPYMLEPILTEGKLSKQKSKSLEYMVKIDPHNPKFPDIPEEVEEGDAVKQNT</sequence>
<organism evidence="2 3">
    <name type="scientific">Trypanosoma rangeli SC58</name>
    <dbReference type="NCBI Taxonomy" id="429131"/>
    <lineage>
        <taxon>Eukaryota</taxon>
        <taxon>Discoba</taxon>
        <taxon>Euglenozoa</taxon>
        <taxon>Kinetoplastea</taxon>
        <taxon>Metakinetoplastina</taxon>
        <taxon>Trypanosomatida</taxon>
        <taxon>Trypanosomatidae</taxon>
        <taxon>Trypanosoma</taxon>
        <taxon>Herpetosoma</taxon>
    </lineage>
</organism>
<dbReference type="OrthoDB" id="48988at2759"/>
<dbReference type="EMBL" id="AUPL01005545">
    <property type="protein sequence ID" value="ESL06777.1"/>
    <property type="molecule type" value="Genomic_DNA"/>
</dbReference>
<feature type="compositionally biased region" description="Polar residues" evidence="1">
    <location>
        <begin position="29"/>
        <end position="43"/>
    </location>
</feature>
<feature type="compositionally biased region" description="Low complexity" evidence="1">
    <location>
        <begin position="53"/>
        <end position="64"/>
    </location>
</feature>
<accession>A0A061J0F9</accession>
<dbReference type="Gene3D" id="3.20.20.100">
    <property type="entry name" value="NADP-dependent oxidoreductase domain"/>
    <property type="match status" value="1"/>
</dbReference>
<proteinExistence type="predicted"/>
<dbReference type="AlphaFoldDB" id="A0A061J0F9"/>
<name>A0A061J0F9_TRYRA</name>
<gene>
    <name evidence="2" type="ORF">TRSC58_05545</name>
</gene>
<reference evidence="2 3" key="1">
    <citation type="submission" date="2013-07" db="EMBL/GenBank/DDBJ databases">
        <authorList>
            <person name="Stoco P.H."/>
            <person name="Wagner G."/>
            <person name="Gerber A."/>
            <person name="Zaha A."/>
            <person name="Thompson C."/>
            <person name="Bartholomeu D.C."/>
            <person name="Luckemeyer D.D."/>
            <person name="Bahia D."/>
            <person name="Loreto E."/>
            <person name="Prestes E.B."/>
            <person name="Lima F.M."/>
            <person name="Rodrigues-Luiz G."/>
            <person name="Vallejo G.A."/>
            <person name="Filho J.F."/>
            <person name="Monteiro K.M."/>
            <person name="Tyler K.M."/>
            <person name="de Almeida L.G."/>
            <person name="Ortiz M.F."/>
            <person name="Siervo M.A."/>
            <person name="de Moraes M.H."/>
            <person name="Cunha O.L."/>
            <person name="Mendonca-Neto R."/>
            <person name="Silva R."/>
            <person name="Teixeira S.M."/>
            <person name="Murta S.M."/>
            <person name="Sincero T.C."/>
            <person name="Mendes T.A."/>
            <person name="Urmenyi T.P."/>
            <person name="Silva V.G."/>
            <person name="da Rocha W.D."/>
            <person name="Andersson B."/>
            <person name="Romanha A.J."/>
            <person name="Steindel M."/>
            <person name="de Vasconcelos A.T."/>
            <person name="Grisard E.C."/>
        </authorList>
    </citation>
    <scope>NUCLEOTIDE SEQUENCE [LARGE SCALE GENOMIC DNA]</scope>
    <source>
        <strain evidence="2 3">SC58</strain>
    </source>
</reference>